<organism evidence="1 2">
    <name type="scientific">Mycobacterium dioxanotrophicus</name>
    <dbReference type="NCBI Taxonomy" id="482462"/>
    <lineage>
        <taxon>Bacteria</taxon>
        <taxon>Bacillati</taxon>
        <taxon>Actinomycetota</taxon>
        <taxon>Actinomycetes</taxon>
        <taxon>Mycobacteriales</taxon>
        <taxon>Mycobacteriaceae</taxon>
        <taxon>Mycobacterium</taxon>
    </lineage>
</organism>
<keyword evidence="2" id="KW-1185">Reference proteome</keyword>
<evidence type="ECO:0000313" key="1">
    <source>
        <dbReference type="EMBL" id="ART69099.1"/>
    </source>
</evidence>
<accession>A0A1Y0C1N8</accession>
<protein>
    <submittedName>
        <fullName evidence="1">Uncharacterized protein</fullName>
    </submittedName>
</protein>
<proteinExistence type="predicted"/>
<sequence length="116" mass="12916">MSDIDRIVQIHRDHRAVTIDPTAGEGDIIECYCGWWYTVDDHASHVAQVIDAALRPVIENIEELDALPPDSVVRGRTGMPWHKDDAAWWPASISGVGRDASLISLPARVLYMPEVD</sequence>
<evidence type="ECO:0000313" key="2">
    <source>
        <dbReference type="Proteomes" id="UP000195331"/>
    </source>
</evidence>
<name>A0A1Y0C1N8_9MYCO</name>
<dbReference type="RefSeq" id="WP_087075923.1">
    <property type="nucleotide sequence ID" value="NZ_CP020809.1"/>
</dbReference>
<reference evidence="1 2" key="1">
    <citation type="submission" date="2017-04" db="EMBL/GenBank/DDBJ databases">
        <title>Whole Genome Sequence of 1,4-Dioxane Degrading Bacterium Mycobacterium dioxanotrophicus PH-06.</title>
        <authorList>
            <person name="He Y."/>
        </authorList>
    </citation>
    <scope>NUCLEOTIDE SEQUENCE [LARGE SCALE GENOMIC DNA]</scope>
    <source>
        <strain evidence="1 2">PH-06</strain>
    </source>
</reference>
<dbReference type="KEGG" id="mdx:BTO20_11345"/>
<dbReference type="Proteomes" id="UP000195331">
    <property type="component" value="Chromosome"/>
</dbReference>
<gene>
    <name evidence="1" type="ORF">BTO20_11345</name>
</gene>
<dbReference type="EMBL" id="CP020809">
    <property type="protein sequence ID" value="ART69099.1"/>
    <property type="molecule type" value="Genomic_DNA"/>
</dbReference>
<dbReference type="AlphaFoldDB" id="A0A1Y0C1N8"/>